<keyword evidence="2" id="KW-1185">Reference proteome</keyword>
<proteinExistence type="predicted"/>
<dbReference type="Proteomes" id="UP001162156">
    <property type="component" value="Unassembled WGS sequence"/>
</dbReference>
<evidence type="ECO:0000313" key="1">
    <source>
        <dbReference type="EMBL" id="KAJ8928866.1"/>
    </source>
</evidence>
<sequence length="132" mass="14903">MLECNLLDTLKDPSRIYNADEIGVRTCVKSGLVLEPISKNFKNVYEVSSSNEIESITVLCTYSASSIAAPPMVIFPYKRIPKELTLSVPGDWVTGRSDSGWMTGATFFEYVTNVFYNWLVKKRNHIPSHLIH</sequence>
<dbReference type="AlphaFoldDB" id="A0AAV8WRV7"/>
<reference evidence="1" key="1">
    <citation type="journal article" date="2023" name="Insect Mol. Biol.">
        <title>Genome sequencing provides insights into the evolution of gene families encoding plant cell wall-degrading enzymes in longhorned beetles.</title>
        <authorList>
            <person name="Shin N.R."/>
            <person name="Okamura Y."/>
            <person name="Kirsch R."/>
            <person name="Pauchet Y."/>
        </authorList>
    </citation>
    <scope>NUCLEOTIDE SEQUENCE</scope>
    <source>
        <strain evidence="1">RBIC_L_NR</strain>
    </source>
</reference>
<evidence type="ECO:0008006" key="3">
    <source>
        <dbReference type="Google" id="ProtNLM"/>
    </source>
</evidence>
<gene>
    <name evidence="1" type="ORF">NQ314_018507</name>
</gene>
<protein>
    <recommendedName>
        <fullName evidence="3">DDE-1 domain-containing protein</fullName>
    </recommendedName>
</protein>
<name>A0AAV8WRV7_9CUCU</name>
<evidence type="ECO:0000313" key="2">
    <source>
        <dbReference type="Proteomes" id="UP001162156"/>
    </source>
</evidence>
<organism evidence="1 2">
    <name type="scientific">Rhamnusium bicolor</name>
    <dbReference type="NCBI Taxonomy" id="1586634"/>
    <lineage>
        <taxon>Eukaryota</taxon>
        <taxon>Metazoa</taxon>
        <taxon>Ecdysozoa</taxon>
        <taxon>Arthropoda</taxon>
        <taxon>Hexapoda</taxon>
        <taxon>Insecta</taxon>
        <taxon>Pterygota</taxon>
        <taxon>Neoptera</taxon>
        <taxon>Endopterygota</taxon>
        <taxon>Coleoptera</taxon>
        <taxon>Polyphaga</taxon>
        <taxon>Cucujiformia</taxon>
        <taxon>Chrysomeloidea</taxon>
        <taxon>Cerambycidae</taxon>
        <taxon>Lepturinae</taxon>
        <taxon>Rhagiini</taxon>
        <taxon>Rhamnusium</taxon>
    </lineage>
</organism>
<dbReference type="EMBL" id="JANEYF010005214">
    <property type="protein sequence ID" value="KAJ8928866.1"/>
    <property type="molecule type" value="Genomic_DNA"/>
</dbReference>
<comment type="caution">
    <text evidence="1">The sequence shown here is derived from an EMBL/GenBank/DDBJ whole genome shotgun (WGS) entry which is preliminary data.</text>
</comment>
<accession>A0AAV8WRV7</accession>